<evidence type="ECO:0000313" key="7">
    <source>
        <dbReference type="Proteomes" id="UP000824109"/>
    </source>
</evidence>
<keyword evidence="1 5" id="KW-0169">Cobalamin biosynthesis</keyword>
<dbReference type="Proteomes" id="UP000824109">
    <property type="component" value="Unassembled WGS sequence"/>
</dbReference>
<organism evidence="6 7">
    <name type="scientific">Candidatus Ornithomonoglobus merdipullorum</name>
    <dbReference type="NCBI Taxonomy" id="2840895"/>
    <lineage>
        <taxon>Bacteria</taxon>
        <taxon>Bacillati</taxon>
        <taxon>Bacillota</taxon>
        <taxon>Clostridia</taxon>
        <taxon>Candidatus Ornithomonoglobus</taxon>
    </lineage>
</organism>
<dbReference type="Gene3D" id="3.30.2110.10">
    <property type="entry name" value="CbiD-like"/>
    <property type="match status" value="1"/>
</dbReference>
<comment type="pathway">
    <text evidence="5">Cofactor biosynthesis; adenosylcobalamin biosynthesis; cob(II)yrinate a,c-diamide from sirohydrochlorin (anaerobic route): step 6/10.</text>
</comment>
<comment type="similarity">
    <text evidence="5">Belongs to the CbiD family.</text>
</comment>
<comment type="catalytic activity">
    <reaction evidence="5">
        <text>Co-precorrin-5B + S-adenosyl-L-methionine = Co-precorrin-6A + S-adenosyl-L-homocysteine</text>
        <dbReference type="Rhea" id="RHEA:26285"/>
        <dbReference type="ChEBI" id="CHEBI:57856"/>
        <dbReference type="ChEBI" id="CHEBI:59789"/>
        <dbReference type="ChEBI" id="CHEBI:60063"/>
        <dbReference type="ChEBI" id="CHEBI:60064"/>
        <dbReference type="EC" id="2.1.1.195"/>
    </reaction>
</comment>
<dbReference type="GO" id="GO:0019251">
    <property type="term" value="P:anaerobic cobalamin biosynthetic process"/>
    <property type="evidence" value="ECO:0007669"/>
    <property type="project" value="UniProtKB-UniRule"/>
</dbReference>
<reference evidence="6" key="1">
    <citation type="submission" date="2020-10" db="EMBL/GenBank/DDBJ databases">
        <authorList>
            <person name="Gilroy R."/>
        </authorList>
    </citation>
    <scope>NUCLEOTIDE SEQUENCE</scope>
    <source>
        <strain evidence="6">USAMLcec3-3695</strain>
    </source>
</reference>
<evidence type="ECO:0000256" key="2">
    <source>
        <dbReference type="ARBA" id="ARBA00022603"/>
    </source>
</evidence>
<dbReference type="EC" id="2.1.1.195" evidence="5"/>
<dbReference type="InterPro" id="IPR002748">
    <property type="entry name" value="CbiD"/>
</dbReference>
<dbReference type="NCBIfam" id="TIGR00312">
    <property type="entry name" value="cbiD"/>
    <property type="match status" value="1"/>
</dbReference>
<name>A0A9D1SFZ2_9FIRM</name>
<gene>
    <name evidence="5 6" type="primary">cbiD</name>
    <name evidence="6" type="ORF">IAA61_10735</name>
</gene>
<evidence type="ECO:0000256" key="3">
    <source>
        <dbReference type="ARBA" id="ARBA00022679"/>
    </source>
</evidence>
<sequence length="382" mass="40204">MKKGYTTGTCAAIASKAAVRMLISGMIPESEGVVTPSGETVTALLIDAHFDGDIAVCAVQKYAGDDPDITDGLLIYSRVRLCGKDIRIDGGKGVGRVTKPGLEQPVGEAAINSVPRRMITEAVYDVMDEYGTESGAEIVISVPGGDKAALKTFNPRLGIEGGISILGTTGIVEPMSTKALIDTISVELSFKKANGHTFALVTPGNYGRDYIMQNIGLDIDAAVKCGNFIGEAIDLAADKGFAGILLIGHAGKLIKLAAGIMNTHSRIADGRAEVLCANAALEGVPKDKLERIMESVTTDDAVSVLKECGALEKVMKRIAARIDHYIGKRCAGRIEHAFIVFSNVYGELCRGGSESVIKETINEGLSYRNGNGRRGNADRGGA</sequence>
<dbReference type="HAMAP" id="MF_00787">
    <property type="entry name" value="CbiD"/>
    <property type="match status" value="1"/>
</dbReference>
<evidence type="ECO:0000256" key="4">
    <source>
        <dbReference type="ARBA" id="ARBA00022691"/>
    </source>
</evidence>
<dbReference type="GO" id="GO:0032259">
    <property type="term" value="P:methylation"/>
    <property type="evidence" value="ECO:0007669"/>
    <property type="project" value="UniProtKB-KW"/>
</dbReference>
<keyword evidence="2 5" id="KW-0489">Methyltransferase</keyword>
<comment type="caution">
    <text evidence="6">The sequence shown here is derived from an EMBL/GenBank/DDBJ whole genome shotgun (WGS) entry which is preliminary data.</text>
</comment>
<dbReference type="InterPro" id="IPR036074">
    <property type="entry name" value="CbiD_sf"/>
</dbReference>
<dbReference type="EMBL" id="DVNB01000108">
    <property type="protein sequence ID" value="HIU58267.1"/>
    <property type="molecule type" value="Genomic_DNA"/>
</dbReference>
<protein>
    <recommendedName>
        <fullName evidence="5">Cobalt-precorrin-5B C(1)-methyltransferase</fullName>
        <ecNumber evidence="5">2.1.1.195</ecNumber>
    </recommendedName>
    <alternativeName>
        <fullName evidence="5">Cobalt-precorrin-6A synthase</fullName>
    </alternativeName>
</protein>
<dbReference type="PANTHER" id="PTHR35863">
    <property type="entry name" value="COBALT-PRECORRIN-5B C(1)-METHYLTRANSFERASE"/>
    <property type="match status" value="1"/>
</dbReference>
<dbReference type="GO" id="GO:0008168">
    <property type="term" value="F:methyltransferase activity"/>
    <property type="evidence" value="ECO:0007669"/>
    <property type="project" value="UniProtKB-UniRule"/>
</dbReference>
<dbReference type="Pfam" id="PF01888">
    <property type="entry name" value="CbiD"/>
    <property type="match status" value="1"/>
</dbReference>
<dbReference type="SUPFAM" id="SSF111342">
    <property type="entry name" value="CbiD-like"/>
    <property type="match status" value="1"/>
</dbReference>
<evidence type="ECO:0000256" key="1">
    <source>
        <dbReference type="ARBA" id="ARBA00022573"/>
    </source>
</evidence>
<reference evidence="6" key="2">
    <citation type="journal article" date="2021" name="PeerJ">
        <title>Extensive microbial diversity within the chicken gut microbiome revealed by metagenomics and culture.</title>
        <authorList>
            <person name="Gilroy R."/>
            <person name="Ravi A."/>
            <person name="Getino M."/>
            <person name="Pursley I."/>
            <person name="Horton D.L."/>
            <person name="Alikhan N.F."/>
            <person name="Baker D."/>
            <person name="Gharbi K."/>
            <person name="Hall N."/>
            <person name="Watson M."/>
            <person name="Adriaenssens E.M."/>
            <person name="Foster-Nyarko E."/>
            <person name="Jarju S."/>
            <person name="Secka A."/>
            <person name="Antonio M."/>
            <person name="Oren A."/>
            <person name="Chaudhuri R.R."/>
            <person name="La Ragione R."/>
            <person name="Hildebrand F."/>
            <person name="Pallen M.J."/>
        </authorList>
    </citation>
    <scope>NUCLEOTIDE SEQUENCE</scope>
    <source>
        <strain evidence="6">USAMLcec3-3695</strain>
    </source>
</reference>
<dbReference type="PIRSF" id="PIRSF026782">
    <property type="entry name" value="CbiD"/>
    <property type="match status" value="1"/>
</dbReference>
<keyword evidence="4 5" id="KW-0949">S-adenosyl-L-methionine</keyword>
<comment type="function">
    <text evidence="5">Catalyzes the methylation of C-1 in cobalt-precorrin-5B to form cobalt-precorrin-6A.</text>
</comment>
<accession>A0A9D1SFZ2</accession>
<keyword evidence="3 5" id="KW-0808">Transferase</keyword>
<evidence type="ECO:0000256" key="5">
    <source>
        <dbReference type="HAMAP-Rule" id="MF_00787"/>
    </source>
</evidence>
<proteinExistence type="inferred from homology"/>
<dbReference type="AlphaFoldDB" id="A0A9D1SFZ2"/>
<dbReference type="PANTHER" id="PTHR35863:SF1">
    <property type="entry name" value="COBALT-PRECORRIN-5B C(1)-METHYLTRANSFERASE"/>
    <property type="match status" value="1"/>
</dbReference>
<evidence type="ECO:0000313" key="6">
    <source>
        <dbReference type="EMBL" id="HIU58267.1"/>
    </source>
</evidence>